<dbReference type="GO" id="GO:0051707">
    <property type="term" value="P:response to other organism"/>
    <property type="evidence" value="ECO:0007669"/>
    <property type="project" value="UniProtKB-ARBA"/>
</dbReference>
<dbReference type="InterPro" id="IPR035897">
    <property type="entry name" value="Toll_tir_struct_dom_sf"/>
</dbReference>
<dbReference type="Gene3D" id="3.80.10.10">
    <property type="entry name" value="Ribonuclease Inhibitor"/>
    <property type="match status" value="3"/>
</dbReference>
<dbReference type="Pfam" id="PF23598">
    <property type="entry name" value="LRR_14"/>
    <property type="match status" value="1"/>
</dbReference>
<protein>
    <recommendedName>
        <fullName evidence="6">TIR domain-containing protein</fullName>
    </recommendedName>
</protein>
<organism evidence="7 8">
    <name type="scientific">Eucalyptus globulus</name>
    <name type="common">Tasmanian blue gum</name>
    <dbReference type="NCBI Taxonomy" id="34317"/>
    <lineage>
        <taxon>Eukaryota</taxon>
        <taxon>Viridiplantae</taxon>
        <taxon>Streptophyta</taxon>
        <taxon>Embryophyta</taxon>
        <taxon>Tracheophyta</taxon>
        <taxon>Spermatophyta</taxon>
        <taxon>Magnoliopsida</taxon>
        <taxon>eudicotyledons</taxon>
        <taxon>Gunneridae</taxon>
        <taxon>Pentapetalae</taxon>
        <taxon>rosids</taxon>
        <taxon>malvids</taxon>
        <taxon>Myrtales</taxon>
        <taxon>Myrtaceae</taxon>
        <taxon>Myrtoideae</taxon>
        <taxon>Eucalypteae</taxon>
        <taxon>Eucalyptus</taxon>
    </lineage>
</organism>
<feature type="compositionally biased region" description="Low complexity" evidence="5">
    <location>
        <begin position="1668"/>
        <end position="1680"/>
    </location>
</feature>
<dbReference type="InterPro" id="IPR036390">
    <property type="entry name" value="WH_DNA-bd_sf"/>
</dbReference>
<keyword evidence="8" id="KW-1185">Reference proteome</keyword>
<keyword evidence="2" id="KW-0677">Repeat</keyword>
<dbReference type="PRINTS" id="PR00364">
    <property type="entry name" value="DISEASERSIST"/>
</dbReference>
<dbReference type="SUPFAM" id="SSF52058">
    <property type="entry name" value="L domain-like"/>
    <property type="match status" value="2"/>
</dbReference>
<feature type="compositionally biased region" description="Polar residues" evidence="5">
    <location>
        <begin position="1331"/>
        <end position="1364"/>
    </location>
</feature>
<feature type="compositionally biased region" description="Low complexity" evidence="5">
    <location>
        <begin position="1530"/>
        <end position="1575"/>
    </location>
</feature>
<dbReference type="SUPFAM" id="SSF52200">
    <property type="entry name" value="Toll/Interleukin receptor TIR domain"/>
    <property type="match status" value="1"/>
</dbReference>
<dbReference type="Proteomes" id="UP001634007">
    <property type="component" value="Unassembled WGS sequence"/>
</dbReference>
<dbReference type="FunFam" id="3.40.50.10140:FF:000007">
    <property type="entry name" value="Disease resistance protein (TIR-NBS-LRR class)"/>
    <property type="match status" value="1"/>
</dbReference>
<dbReference type="Gene3D" id="1.10.8.430">
    <property type="entry name" value="Helical domain of apoptotic protease-activating factors"/>
    <property type="match status" value="1"/>
</dbReference>
<dbReference type="InterPro" id="IPR000157">
    <property type="entry name" value="TIR_dom"/>
</dbReference>
<feature type="compositionally biased region" description="Polar residues" evidence="5">
    <location>
        <begin position="1270"/>
        <end position="1285"/>
    </location>
</feature>
<feature type="compositionally biased region" description="Low complexity" evidence="5">
    <location>
        <begin position="1497"/>
        <end position="1506"/>
    </location>
</feature>
<evidence type="ECO:0000313" key="8">
    <source>
        <dbReference type="Proteomes" id="UP001634007"/>
    </source>
</evidence>
<dbReference type="GO" id="GO:0006952">
    <property type="term" value="P:defense response"/>
    <property type="evidence" value="ECO:0007669"/>
    <property type="project" value="UniProtKB-KW"/>
</dbReference>
<feature type="compositionally biased region" description="Low complexity" evidence="5">
    <location>
        <begin position="1592"/>
        <end position="1615"/>
    </location>
</feature>
<dbReference type="Pfam" id="PF01582">
    <property type="entry name" value="TIR"/>
    <property type="match status" value="1"/>
</dbReference>
<sequence length="1726" mass="192309">MANSEAGTSSESAQALEGEYRVFLSFRGPDTRHNFTDFLYHDLKEAGVHVFRDENDLREGEVIGDNLLYAINNSIIYIPIFSQNYASSKWCLRELAFMVKNVSKSEGKKCILPIFFDVEPEDVKLKTSLYSNAFLEHDKKSPKEVKDWRKALEEVDEIKGWNVKKNQSQATIVKSVVKKVLEMLEIKQRLLTENLVGLDDRVKDLTELIDVNHCDVRLIAIYGMGGIGKTTIAKFVFNQLCSHFGKYCIFLEDVRESSLTKEGIVRLQKKLLFDIAGSASADSIRDSEQGMKRIGEALRTKKVLVVLDDVAEKQQIENLIGNYSLCSGTRIIITTRDITILPNEGFNGEIRPYEVLKMDDAHACQLFCRHAFGRDFPLDDYCGPSSEIVSSTGGLPLAIEVIGSLLKGKNKEFWKEMLAKLKKEPEDEILKKLRISYDSLNYHQKQIFLDIACFFFNEEKTEAFYVWDNCSFYPEIGIHVLTSRCLIKILDNDKLWMHDQLITLGRQIVREESRYYLGKQSRLWNAEDALQIIRTEETKHEIQALEISSDGHPIEIRNEDFERLPNLRILILKCGTYVGDFAACFANLRWFSWSYPSSRRDSLDWTFRADNLYLNRLVVCKLYNINFNDDSKAWDLIKRAENLKVLSIAWCSDIMTIPNISRCLALERLTLIGCSSLKRIESFIGDLQSLIELKIIGCWKLTVLPKEVGALVKLQRFSLRDCKMLRELPNSLGNLTSLTELDLSGTMIMELPNSFVQLKSLEILRSPLCPLSAKDCDWKLPDGISTMVNLKVLDLSGHDCEIPVEIGKLSSLIILNLKYTRICGISSTINTAHHLHFLDLTDCHKIQELPELPTSLTYLYLRSTSLLSVPDLSKLTNLVNLLLSDGSDYEGKSNLISGCDLRWIGNLSRLKWLELRLLNVPAPPELTYLSQVQEIVLGLDLKPLVQLLSSNWSWRNLSTLEIDCCVVEDISLDGLSRLEDLRVSNCKWLQRLSIALELRKLQQVTLDSCRRLVEIQVVGVLKSLKNLTVDSCKSLTRISGLSYLKNLKRLEIEDCNVLTNVEGLNELESLKILLVSWCSSLRWLIDASCTKIPDDCFVDIHECGYFIKDGHRISLKRYKEEMLLNTSDKISFTIQFHLGVKRSSKGYEFIGGIKREKEGVNPYSVTYEGLVAEVKNFGFRFKRMWHKTPPALIGEIMNDSDLNRMLKYASRSGFLIPLFIEGGVDSELEGEYDEEMMEMLREERRMKTDVHSDEDEAGCWDVSCSDEDSNSASVGESETHGTSSIEEFELEPGEKDLDGVKKQVELHEEPLDEETITSKRYGEEVFPITLNKTQDGTEFDLSGSNEVPDSASVGESETDGNSSIDDLWSEPGNTECFEVMRNRTQMRDGRIGRCDSVDAGKTASIKNREKDKDEIGEPANPSDVVGSSGQTCEGVEYYEKSCKATTEVEDQRDFSSVKRDKTMEIDQVTTKTGRRSGAGCASSPGRDPIERGRGRGRASSSRNGEGLSLGRDAASTLGRGTASNSGRDIASSSQSSATSSLRRNRGSTSGKGTTLSSGRGTTLSLGMGRGSSSRTDTTKMGITSSPRRGITSSSQGSVSLSTRRGRGSTSGEGATVSSGRGMALSLGTGRGSRSRTDTTKMGTASSITSSSQSSTSLSTGSGRGSTSGKGTTASSGRGKTLSSGRGKTLSSGRGATKMGTSLRSGTNKGSSSAKAEPQTSRSLEEQ</sequence>
<evidence type="ECO:0000256" key="1">
    <source>
        <dbReference type="ARBA" id="ARBA00022614"/>
    </source>
</evidence>
<comment type="caution">
    <text evidence="7">The sequence shown here is derived from an EMBL/GenBank/DDBJ whole genome shotgun (WGS) entry which is preliminary data.</text>
</comment>
<dbReference type="PANTHER" id="PTHR11017">
    <property type="entry name" value="LEUCINE-RICH REPEAT-CONTAINING PROTEIN"/>
    <property type="match status" value="1"/>
</dbReference>
<feature type="region of interest" description="Disordered" evidence="5">
    <location>
        <begin position="1244"/>
        <end position="1295"/>
    </location>
</feature>
<feature type="domain" description="TIR" evidence="6">
    <location>
        <begin position="18"/>
        <end position="184"/>
    </location>
</feature>
<dbReference type="Pfam" id="PF23282">
    <property type="entry name" value="WHD_ROQ1"/>
    <property type="match status" value="1"/>
</dbReference>
<evidence type="ECO:0000256" key="4">
    <source>
        <dbReference type="ARBA" id="ARBA00023027"/>
    </source>
</evidence>
<dbReference type="InterPro" id="IPR042197">
    <property type="entry name" value="Apaf_helical"/>
</dbReference>
<feature type="region of interest" description="Disordered" evidence="5">
    <location>
        <begin position="1331"/>
        <end position="1372"/>
    </location>
</feature>
<dbReference type="InterPro" id="IPR055414">
    <property type="entry name" value="LRR_R13L4/SHOC2-like"/>
</dbReference>
<dbReference type="InterPro" id="IPR058192">
    <property type="entry name" value="WHD_ROQ1-like"/>
</dbReference>
<evidence type="ECO:0000259" key="6">
    <source>
        <dbReference type="PROSITE" id="PS50104"/>
    </source>
</evidence>
<dbReference type="PROSITE" id="PS50104">
    <property type="entry name" value="TIR"/>
    <property type="match status" value="1"/>
</dbReference>
<feature type="compositionally biased region" description="Basic and acidic residues" evidence="5">
    <location>
        <begin position="1449"/>
        <end position="1464"/>
    </location>
</feature>
<keyword evidence="1" id="KW-0433">Leucine-rich repeat</keyword>
<dbReference type="InterPro" id="IPR002182">
    <property type="entry name" value="NB-ARC"/>
</dbReference>
<evidence type="ECO:0000256" key="5">
    <source>
        <dbReference type="SAM" id="MobiDB-lite"/>
    </source>
</evidence>
<feature type="compositionally biased region" description="Basic and acidic residues" evidence="5">
    <location>
        <begin position="1406"/>
        <end position="1415"/>
    </location>
</feature>
<dbReference type="SUPFAM" id="SSF46785">
    <property type="entry name" value="Winged helix' DNA-binding domain"/>
    <property type="match status" value="1"/>
</dbReference>
<keyword evidence="4" id="KW-0520">NAD</keyword>
<evidence type="ECO:0000313" key="7">
    <source>
        <dbReference type="EMBL" id="KAL3746926.1"/>
    </source>
</evidence>
<name>A0ABD3L4Y2_EUCGL</name>
<feature type="region of interest" description="Disordered" evidence="5">
    <location>
        <begin position="1443"/>
        <end position="1726"/>
    </location>
</feature>
<dbReference type="SUPFAM" id="SSF52540">
    <property type="entry name" value="P-loop containing nucleoside triphosphate hydrolases"/>
    <property type="match status" value="1"/>
</dbReference>
<evidence type="ECO:0000256" key="3">
    <source>
        <dbReference type="ARBA" id="ARBA00022821"/>
    </source>
</evidence>
<gene>
    <name evidence="7" type="ORF">ACJRO7_015804</name>
</gene>
<dbReference type="InterPro" id="IPR027417">
    <property type="entry name" value="P-loop_NTPase"/>
</dbReference>
<dbReference type="InterPro" id="IPR032675">
    <property type="entry name" value="LRR_dom_sf"/>
</dbReference>
<dbReference type="Pfam" id="PF00931">
    <property type="entry name" value="NB-ARC"/>
    <property type="match status" value="1"/>
</dbReference>
<keyword evidence="3" id="KW-0611">Plant defense</keyword>
<dbReference type="InterPro" id="IPR044974">
    <property type="entry name" value="Disease_R_plants"/>
</dbReference>
<dbReference type="Gene3D" id="3.40.50.10140">
    <property type="entry name" value="Toll/interleukin-1 receptor homology (TIR) domain"/>
    <property type="match status" value="1"/>
</dbReference>
<feature type="compositionally biased region" description="Polar residues" evidence="5">
    <location>
        <begin position="1681"/>
        <end position="1726"/>
    </location>
</feature>
<feature type="compositionally biased region" description="Basic and acidic residues" evidence="5">
    <location>
        <begin position="1385"/>
        <end position="1398"/>
    </location>
</feature>
<dbReference type="Gene3D" id="3.40.50.300">
    <property type="entry name" value="P-loop containing nucleotide triphosphate hydrolases"/>
    <property type="match status" value="1"/>
</dbReference>
<proteinExistence type="predicted"/>
<feature type="region of interest" description="Disordered" evidence="5">
    <location>
        <begin position="1385"/>
        <end position="1431"/>
    </location>
</feature>
<dbReference type="PANTHER" id="PTHR11017:SF570">
    <property type="entry name" value="DISEASE RESISTANCE PROTEIN (TIR-NBS CLASS)-RELATED"/>
    <property type="match status" value="1"/>
</dbReference>
<dbReference type="SMART" id="SM00255">
    <property type="entry name" value="TIR"/>
    <property type="match status" value="1"/>
</dbReference>
<feature type="compositionally biased region" description="Acidic residues" evidence="5">
    <location>
        <begin position="1252"/>
        <end position="1269"/>
    </location>
</feature>
<evidence type="ECO:0000256" key="2">
    <source>
        <dbReference type="ARBA" id="ARBA00022737"/>
    </source>
</evidence>
<dbReference type="EMBL" id="JBJKBG010000003">
    <property type="protein sequence ID" value="KAL3746926.1"/>
    <property type="molecule type" value="Genomic_DNA"/>
</dbReference>
<accession>A0ABD3L4Y2</accession>
<feature type="compositionally biased region" description="Low complexity" evidence="5">
    <location>
        <begin position="1642"/>
        <end position="1660"/>
    </location>
</feature>
<reference evidence="7 8" key="1">
    <citation type="submission" date="2024-11" db="EMBL/GenBank/DDBJ databases">
        <title>Chromosome-level genome assembly of Eucalyptus globulus Labill. provides insights into its genome evolution.</title>
        <authorList>
            <person name="Li X."/>
        </authorList>
    </citation>
    <scope>NUCLEOTIDE SEQUENCE [LARGE SCALE GENOMIC DNA]</scope>
    <source>
        <strain evidence="7">CL2024</strain>
        <tissue evidence="7">Fresh tender leaves</tissue>
    </source>
</reference>